<dbReference type="InterPro" id="IPR024079">
    <property type="entry name" value="MetalloPept_cat_dom_sf"/>
</dbReference>
<dbReference type="GO" id="GO:0008237">
    <property type="term" value="F:metallopeptidase activity"/>
    <property type="evidence" value="ECO:0007669"/>
    <property type="project" value="InterPro"/>
</dbReference>
<evidence type="ECO:0000259" key="1">
    <source>
        <dbReference type="Pfam" id="PF16313"/>
    </source>
</evidence>
<feature type="domain" description="DUF5118" evidence="3">
    <location>
        <begin position="26"/>
        <end position="66"/>
    </location>
</feature>
<sequence>MKAFKLLLLAVLLSYQAPGQVVEKLKSMKAYTGFFNFYYDESSDKIYLSVDKLNQEFLYVYSLSQGVGNNDLGLDRGQLGNEQVVYFEKQGNKIFLVQPNYQYRANTNNPLEKMSVQQAFAKSVLFGFKIEGQENGHYIIDATDFLFQDAHGVLKTLTRAKQGTFQLDKSRSSLLLERTKSFPKNSEFETRLTFSGNGTGAEIRSVTPNPDYVTIVEHHSLIELPDNQYKPRVYDPRSGSNALSFMDYATPVTESIEKKWMTRHRLEKKNPELAISEAVNPIIYYLDNGTPEPIRSALLEGGRWWNQAFEAIGYRNAFQVKILPDDADPMDVRYHVIQWVHRSTRGWSYGASISDPRTGEIIKGHVSLGSLRIRQDFMIAQSLMNAPYAKDNKNNQPMLDMALARIRQLAAHEIGHTLGFAHNYAASAKGNSSVMDYPHPKVAFLGTEIDLTKAYDRNIGEWDKVAVDYAYGQHSDSALPKILDNAYEKGLRFITDFDARNPGGAHIYAHLWDNGNTVVDELARILAVRKQAIKQFSVDNMREGESYSKLEDMFVPLYFMHRYQTEAVTKMVGGYEYNYAIKGGKELVLKPASKGLQVEALHQLLRTLQADELAIPKEKLSLFPPRAFGFPRTRESFKSKTGLTFDALGAVETAAEFTLDFLFHPDRISRIQQNHVLDVANLGIVEMLQLISQQTIEKTWTDSYLMAAQETINYKICEALLNTLQAPNLAPLAKVEILSGIKKWQQYYAKKSAMNPFAQYMQQYIQAALSKPSEWKALASPTIPDGAPIGMDCY</sequence>
<dbReference type="OrthoDB" id="9776599at2"/>
<keyword evidence="5" id="KW-1185">Reference proteome</keyword>
<feature type="domain" description="EcxA zinc-binding" evidence="1">
    <location>
        <begin position="396"/>
        <end position="698"/>
    </location>
</feature>
<dbReference type="Pfam" id="PF17162">
    <property type="entry name" value="DUF5118"/>
    <property type="match status" value="1"/>
</dbReference>
<evidence type="ECO:0000313" key="4">
    <source>
        <dbReference type="EMBL" id="AWL08949.1"/>
    </source>
</evidence>
<reference evidence="5" key="1">
    <citation type="submission" date="2018-05" db="EMBL/GenBank/DDBJ databases">
        <title>Pseudarcicella sp. HME7025 Genome sequencing and assembly.</title>
        <authorList>
            <person name="Kim H."/>
            <person name="Kang H."/>
            <person name="Joh K."/>
        </authorList>
    </citation>
    <scope>NUCLEOTIDE SEQUENCE [LARGE SCALE GENOMIC DNA]</scope>
    <source>
        <strain evidence="5">HME7025</strain>
    </source>
</reference>
<dbReference type="Pfam" id="PF16313">
    <property type="entry name" value="DUF4953"/>
    <property type="match status" value="1"/>
</dbReference>
<evidence type="ECO:0000259" key="3">
    <source>
        <dbReference type="Pfam" id="PF17162"/>
    </source>
</evidence>
<evidence type="ECO:0000259" key="2">
    <source>
        <dbReference type="Pfam" id="PF17148"/>
    </source>
</evidence>
<dbReference type="PANTHER" id="PTHR38478:SF1">
    <property type="entry name" value="ZINC DEPENDENT METALLOPROTEASE DOMAIN LIPOPROTEIN"/>
    <property type="match status" value="1"/>
</dbReference>
<dbReference type="AlphaFoldDB" id="A0A2S2DUF8"/>
<name>A0A2S2DUF8_9BACT</name>
<dbReference type="InterPro" id="IPR033413">
    <property type="entry name" value="DUF5117"/>
</dbReference>
<dbReference type="Pfam" id="PF17148">
    <property type="entry name" value="DUF5117"/>
    <property type="match status" value="1"/>
</dbReference>
<dbReference type="InterPro" id="IPR033428">
    <property type="entry name" value="DUF5118"/>
</dbReference>
<dbReference type="InterPro" id="IPR034032">
    <property type="entry name" value="Zn_MMP-like_bac"/>
</dbReference>
<evidence type="ECO:0000313" key="5">
    <source>
        <dbReference type="Proteomes" id="UP000245468"/>
    </source>
</evidence>
<accession>A0A2S2DUF8</accession>
<dbReference type="Gene3D" id="3.40.390.10">
    <property type="entry name" value="Collagenase (Catalytic Domain)"/>
    <property type="match status" value="1"/>
</dbReference>
<dbReference type="KEGG" id="psez:HME7025_01085"/>
<dbReference type="CDD" id="cd04276">
    <property type="entry name" value="ZnMc_MMP_like_2"/>
    <property type="match status" value="1"/>
</dbReference>
<dbReference type="PANTHER" id="PTHR38478">
    <property type="entry name" value="PEPTIDASE M1A AND M12B"/>
    <property type="match status" value="1"/>
</dbReference>
<dbReference type="InterPro" id="IPR032534">
    <property type="entry name" value="EcxA_zinc-bd"/>
</dbReference>
<organism evidence="4 5">
    <name type="scientific">Aquirufa nivalisilvae</name>
    <dbReference type="NCBI Taxonomy" id="2516557"/>
    <lineage>
        <taxon>Bacteria</taxon>
        <taxon>Pseudomonadati</taxon>
        <taxon>Bacteroidota</taxon>
        <taxon>Cytophagia</taxon>
        <taxon>Cytophagales</taxon>
        <taxon>Flectobacillaceae</taxon>
        <taxon>Aquirufa</taxon>
    </lineage>
</organism>
<proteinExistence type="predicted"/>
<feature type="domain" description="DUF5117" evidence="2">
    <location>
        <begin position="77"/>
        <end position="269"/>
    </location>
</feature>
<protein>
    <recommendedName>
        <fullName evidence="6">DUF5117 domain-containing protein</fullName>
    </recommendedName>
</protein>
<dbReference type="EMBL" id="CP029346">
    <property type="protein sequence ID" value="AWL08949.1"/>
    <property type="molecule type" value="Genomic_DNA"/>
</dbReference>
<gene>
    <name evidence="4" type="ORF">HME7025_01085</name>
</gene>
<dbReference type="SUPFAM" id="SSF55486">
    <property type="entry name" value="Metalloproteases ('zincins'), catalytic domain"/>
    <property type="match status" value="1"/>
</dbReference>
<dbReference type="Proteomes" id="UP000245468">
    <property type="component" value="Chromosome"/>
</dbReference>
<dbReference type="RefSeq" id="WP_109322665.1">
    <property type="nucleotide sequence ID" value="NZ_CP029346.1"/>
</dbReference>
<evidence type="ECO:0008006" key="6">
    <source>
        <dbReference type="Google" id="ProtNLM"/>
    </source>
</evidence>